<dbReference type="EMBL" id="AK417048">
    <property type="protein sequence ID" value="BAN20263.1"/>
    <property type="molecule type" value="mRNA"/>
</dbReference>
<evidence type="ECO:0000256" key="1">
    <source>
        <dbReference type="SAM" id="SignalP"/>
    </source>
</evidence>
<feature type="signal peptide" evidence="1">
    <location>
        <begin position="1"/>
        <end position="23"/>
    </location>
</feature>
<evidence type="ECO:0000259" key="2">
    <source>
        <dbReference type="PROSITE" id="PS50940"/>
    </source>
</evidence>
<feature type="domain" description="Chitin-binding type-2" evidence="2">
    <location>
        <begin position="30"/>
        <end position="86"/>
    </location>
</feature>
<feature type="chain" id="PRO_5004372251" evidence="1">
    <location>
        <begin position="24"/>
        <end position="97"/>
    </location>
</feature>
<protein>
    <submittedName>
        <fullName evidence="3">Cysteine rich secreted protein</fullName>
    </submittedName>
</protein>
<dbReference type="SUPFAM" id="SSF57625">
    <property type="entry name" value="Invertebrate chitin-binding proteins"/>
    <property type="match status" value="1"/>
</dbReference>
<name>R4WCQ0_RIPPE</name>
<keyword evidence="1" id="KW-0732">Signal</keyword>
<accession>R4WCQ0</accession>
<dbReference type="Pfam" id="PF01607">
    <property type="entry name" value="CBM_14"/>
    <property type="match status" value="1"/>
</dbReference>
<dbReference type="InterPro" id="IPR036508">
    <property type="entry name" value="Chitin-bd_dom_sf"/>
</dbReference>
<dbReference type="Gene3D" id="2.170.140.10">
    <property type="entry name" value="Chitin binding domain"/>
    <property type="match status" value="1"/>
</dbReference>
<dbReference type="PROSITE" id="PS50940">
    <property type="entry name" value="CHIT_BIND_II"/>
    <property type="match status" value="1"/>
</dbReference>
<dbReference type="GO" id="GO:0005576">
    <property type="term" value="C:extracellular region"/>
    <property type="evidence" value="ECO:0007669"/>
    <property type="project" value="InterPro"/>
</dbReference>
<sequence length="97" mass="10973">MSLKNFFFVFAIVMVAAIFAARAADPPTPEKHCPPGAAQWPDTADCRTFYVCGEKGETVDKCLWLLRRFNRETLKCDWAWNVDCSVKPKEPVVPPKP</sequence>
<proteinExistence type="evidence at transcript level"/>
<organism evidence="3">
    <name type="scientific">Riptortus pedestris</name>
    <name type="common">Bean bug</name>
    <dbReference type="NCBI Taxonomy" id="329032"/>
    <lineage>
        <taxon>Eukaryota</taxon>
        <taxon>Metazoa</taxon>
        <taxon>Ecdysozoa</taxon>
        <taxon>Arthropoda</taxon>
        <taxon>Hexapoda</taxon>
        <taxon>Insecta</taxon>
        <taxon>Pterygota</taxon>
        <taxon>Neoptera</taxon>
        <taxon>Paraneoptera</taxon>
        <taxon>Hemiptera</taxon>
        <taxon>Heteroptera</taxon>
        <taxon>Panheteroptera</taxon>
        <taxon>Pentatomomorpha</taxon>
        <taxon>Coreoidea</taxon>
        <taxon>Alydidae</taxon>
        <taxon>Riptortus</taxon>
    </lineage>
</organism>
<reference evidence="3" key="1">
    <citation type="journal article" date="2013" name="PLoS ONE">
        <title>Gene expression in gut symbiotic organ of stinkbug affected by extracellular bacterial symbiont.</title>
        <authorList>
            <person name="Futahashi R."/>
            <person name="Tanaka K."/>
            <person name="Tanahashi M."/>
            <person name="Nikoh N."/>
            <person name="Kikuchi Y."/>
            <person name="Lee B.L."/>
            <person name="Fukatsu T."/>
        </authorList>
    </citation>
    <scope>NUCLEOTIDE SEQUENCE</scope>
    <source>
        <tissue evidence="3">Midgut</tissue>
    </source>
</reference>
<dbReference type="GO" id="GO:0008061">
    <property type="term" value="F:chitin binding"/>
    <property type="evidence" value="ECO:0007669"/>
    <property type="project" value="InterPro"/>
</dbReference>
<dbReference type="InterPro" id="IPR002557">
    <property type="entry name" value="Chitin-bd_dom"/>
</dbReference>
<dbReference type="AlphaFoldDB" id="R4WCQ0"/>
<evidence type="ECO:0000313" key="3">
    <source>
        <dbReference type="EMBL" id="BAN20263.1"/>
    </source>
</evidence>